<dbReference type="GO" id="GO:0005975">
    <property type="term" value="P:carbohydrate metabolic process"/>
    <property type="evidence" value="ECO:0007669"/>
    <property type="project" value="InterPro"/>
</dbReference>
<dbReference type="EMBL" id="JADCKB010000001">
    <property type="protein sequence ID" value="MBE5039092.1"/>
    <property type="molecule type" value="Genomic_DNA"/>
</dbReference>
<protein>
    <recommendedName>
        <fullName evidence="1">Mannosylglycerate hydrolase MGH1-like glycoside hydrolase domain-containing protein</fullName>
    </recommendedName>
</protein>
<dbReference type="Proteomes" id="UP000806542">
    <property type="component" value="Unassembled WGS sequence"/>
</dbReference>
<reference evidence="2" key="1">
    <citation type="submission" date="2020-10" db="EMBL/GenBank/DDBJ databases">
        <title>ChiBAC.</title>
        <authorList>
            <person name="Zenner C."/>
            <person name="Hitch T.C.A."/>
            <person name="Clavel T."/>
        </authorList>
    </citation>
    <scope>NUCLEOTIDE SEQUENCE</scope>
    <source>
        <strain evidence="2">DSM 107454</strain>
    </source>
</reference>
<feature type="domain" description="Mannosylglycerate hydrolase MGH1-like glycoside hydrolase" evidence="1">
    <location>
        <begin position="81"/>
        <end position="415"/>
    </location>
</feature>
<evidence type="ECO:0000259" key="1">
    <source>
        <dbReference type="Pfam" id="PF22422"/>
    </source>
</evidence>
<organism evidence="2 3">
    <name type="scientific">Ructibacterium gallinarum</name>
    <dbReference type="NCBI Taxonomy" id="2779355"/>
    <lineage>
        <taxon>Bacteria</taxon>
        <taxon>Bacillati</taxon>
        <taxon>Bacillota</taxon>
        <taxon>Clostridia</taxon>
        <taxon>Eubacteriales</taxon>
        <taxon>Oscillospiraceae</taxon>
        <taxon>Ructibacterium</taxon>
    </lineage>
</organism>
<dbReference type="RefSeq" id="WP_226391638.1">
    <property type="nucleotide sequence ID" value="NZ_JADCKB010000001.1"/>
</dbReference>
<dbReference type="AlphaFoldDB" id="A0A9D5M455"/>
<comment type="caution">
    <text evidence="2">The sequence shown here is derived from an EMBL/GenBank/DDBJ whole genome shotgun (WGS) entry which is preliminary data.</text>
</comment>
<dbReference type="Pfam" id="PF22422">
    <property type="entry name" value="MGH1-like_GH"/>
    <property type="match status" value="1"/>
</dbReference>
<dbReference type="Gene3D" id="1.50.10.10">
    <property type="match status" value="1"/>
</dbReference>
<keyword evidence="3" id="KW-1185">Reference proteome</keyword>
<name>A0A9D5M455_9FIRM</name>
<evidence type="ECO:0000313" key="2">
    <source>
        <dbReference type="EMBL" id="MBE5039092.1"/>
    </source>
</evidence>
<evidence type="ECO:0000313" key="3">
    <source>
        <dbReference type="Proteomes" id="UP000806542"/>
    </source>
</evidence>
<sequence length="495" mass="58485">MCLERYVSEFNAEDKEYYRNDIDNIHSLEWMQEEIPLLECPDTEIERTYYFRWWVYRKHIKKTPEGSMITEFLPPVPWSGKYNLINAAAGHHIMEGRWLKHAERYLTDYIYFFLTNRQEGMRYSSWLIWAAKEFQKVTGSINLSNFLKEAISYYYAWEEARQTECGLFWSLDDRDAMEFSISGTKNGKPTKGIRPTLNSYMYGDAAAIYALSVQCGKPLEEFRLKAEKIRQRMWQLLWRDGFFKALHPADETFSRVKDMVSEKIPKELIGYIPWYFGIPKQGHENVFLFLEDPKIFGTEFGITTAEQSHPAFLYHAEHECLWNGYIWPFATSQTLTALIQAAEVDRDVYGGLFCRLLRQYAQQHNRTVQGGEKIMWIDEVKAPYEDVWSSREILKNWNWPKEKGGYERGKDYNHSTFCDLVITGLAGIRIIDEKVFFRPMIPKTWQYFRLDHLYVLGDNYQIVYDKTGEKYGRRGWTVYQNGVIVPDRVCGVACQ</sequence>
<gene>
    <name evidence="2" type="ORF">INF28_01235</name>
</gene>
<proteinExistence type="predicted"/>
<dbReference type="InterPro" id="IPR012341">
    <property type="entry name" value="6hp_glycosidase-like_sf"/>
</dbReference>
<dbReference type="InterPro" id="IPR054491">
    <property type="entry name" value="MGH1-like_GH"/>
</dbReference>
<dbReference type="InterPro" id="IPR008928">
    <property type="entry name" value="6-hairpin_glycosidase_sf"/>
</dbReference>
<accession>A0A9D5M455</accession>
<dbReference type="SUPFAM" id="SSF48208">
    <property type="entry name" value="Six-hairpin glycosidases"/>
    <property type="match status" value="1"/>
</dbReference>